<sequence>MTPHDVPFPFRSRPTLDGCKGPKGERESSYTVQQRTAGVEEDDDDDDNVVDEGKREEKSNRKGFGGGKRSELRILTDQVEKDTRFAYRFLPLQKPQHTSSNRRILGADFS</sequence>
<evidence type="ECO:0000313" key="2">
    <source>
        <dbReference type="EMBL" id="KAK7604092.1"/>
    </source>
</evidence>
<feature type="compositionally biased region" description="Acidic residues" evidence="1">
    <location>
        <begin position="39"/>
        <end position="50"/>
    </location>
</feature>
<dbReference type="Proteomes" id="UP001367676">
    <property type="component" value="Unassembled WGS sequence"/>
</dbReference>
<protein>
    <submittedName>
        <fullName evidence="2">Uncharacterized protein</fullName>
    </submittedName>
</protein>
<dbReference type="AlphaFoldDB" id="A0AAN9TUT1"/>
<dbReference type="EMBL" id="JBBCAQ010000004">
    <property type="protein sequence ID" value="KAK7604092.1"/>
    <property type="molecule type" value="Genomic_DNA"/>
</dbReference>
<organism evidence="2 3">
    <name type="scientific">Parthenolecanium corni</name>
    <dbReference type="NCBI Taxonomy" id="536013"/>
    <lineage>
        <taxon>Eukaryota</taxon>
        <taxon>Metazoa</taxon>
        <taxon>Ecdysozoa</taxon>
        <taxon>Arthropoda</taxon>
        <taxon>Hexapoda</taxon>
        <taxon>Insecta</taxon>
        <taxon>Pterygota</taxon>
        <taxon>Neoptera</taxon>
        <taxon>Paraneoptera</taxon>
        <taxon>Hemiptera</taxon>
        <taxon>Sternorrhyncha</taxon>
        <taxon>Coccoidea</taxon>
        <taxon>Coccidae</taxon>
        <taxon>Parthenolecanium</taxon>
    </lineage>
</organism>
<name>A0AAN9TUT1_9HEMI</name>
<proteinExistence type="predicted"/>
<evidence type="ECO:0000256" key="1">
    <source>
        <dbReference type="SAM" id="MobiDB-lite"/>
    </source>
</evidence>
<evidence type="ECO:0000313" key="3">
    <source>
        <dbReference type="Proteomes" id="UP001367676"/>
    </source>
</evidence>
<keyword evidence="3" id="KW-1185">Reference proteome</keyword>
<feature type="compositionally biased region" description="Basic and acidic residues" evidence="1">
    <location>
        <begin position="51"/>
        <end position="60"/>
    </location>
</feature>
<feature type="region of interest" description="Disordered" evidence="1">
    <location>
        <begin position="1"/>
        <end position="70"/>
    </location>
</feature>
<accession>A0AAN9TUT1</accession>
<reference evidence="2 3" key="1">
    <citation type="submission" date="2024-03" db="EMBL/GenBank/DDBJ databases">
        <title>Adaptation during the transition from Ophiocordyceps entomopathogen to insect associate is accompanied by gene loss and intensified selection.</title>
        <authorList>
            <person name="Ward C.M."/>
            <person name="Onetto C.A."/>
            <person name="Borneman A.R."/>
        </authorList>
    </citation>
    <scope>NUCLEOTIDE SEQUENCE [LARGE SCALE GENOMIC DNA]</scope>
    <source>
        <strain evidence="2">AWRI1</strain>
        <tissue evidence="2">Single Adult Female</tissue>
    </source>
</reference>
<gene>
    <name evidence="2" type="ORF">V9T40_004365</name>
</gene>
<comment type="caution">
    <text evidence="2">The sequence shown here is derived from an EMBL/GenBank/DDBJ whole genome shotgun (WGS) entry which is preliminary data.</text>
</comment>